<dbReference type="PANTHER" id="PTHR24126:SF14">
    <property type="entry name" value="ANK_REP_REGION DOMAIN-CONTAINING PROTEIN"/>
    <property type="match status" value="1"/>
</dbReference>
<proteinExistence type="predicted"/>
<dbReference type="EMBL" id="CACRXK020006192">
    <property type="protein sequence ID" value="CAB4008658.1"/>
    <property type="molecule type" value="Genomic_DNA"/>
</dbReference>
<reference evidence="4" key="1">
    <citation type="submission" date="2020-04" db="EMBL/GenBank/DDBJ databases">
        <authorList>
            <person name="Alioto T."/>
            <person name="Alioto T."/>
            <person name="Gomez Garrido J."/>
        </authorList>
    </citation>
    <scope>NUCLEOTIDE SEQUENCE</scope>
    <source>
        <strain evidence="4">A484AB</strain>
    </source>
</reference>
<feature type="compositionally biased region" description="Polar residues" evidence="3">
    <location>
        <begin position="390"/>
        <end position="401"/>
    </location>
</feature>
<feature type="compositionally biased region" description="Acidic residues" evidence="3">
    <location>
        <begin position="488"/>
        <end position="502"/>
    </location>
</feature>
<dbReference type="SMART" id="SM00248">
    <property type="entry name" value="ANK"/>
    <property type="match status" value="7"/>
</dbReference>
<evidence type="ECO:0000313" key="5">
    <source>
        <dbReference type="Proteomes" id="UP001152795"/>
    </source>
</evidence>
<dbReference type="PANTHER" id="PTHR24126">
    <property type="entry name" value="ANKYRIN REPEAT, PH AND SEC7 DOMAIN CONTAINING PROTEIN SECG-RELATED"/>
    <property type="match status" value="1"/>
</dbReference>
<feature type="compositionally biased region" description="Polar residues" evidence="3">
    <location>
        <begin position="637"/>
        <end position="646"/>
    </location>
</feature>
<keyword evidence="5" id="KW-1185">Reference proteome</keyword>
<feature type="region of interest" description="Disordered" evidence="3">
    <location>
        <begin position="633"/>
        <end position="665"/>
    </location>
</feature>
<comment type="caution">
    <text evidence="4">The sequence shown here is derived from an EMBL/GenBank/DDBJ whole genome shotgun (WGS) entry which is preliminary data.</text>
</comment>
<protein>
    <submittedName>
        <fullName evidence="4">Phosphatase 1 regulatory subunit 12A-like</fullName>
    </submittedName>
</protein>
<feature type="region of interest" description="Disordered" evidence="3">
    <location>
        <begin position="368"/>
        <end position="544"/>
    </location>
</feature>
<dbReference type="InterPro" id="IPR036770">
    <property type="entry name" value="Ankyrin_rpt-contain_sf"/>
</dbReference>
<dbReference type="Pfam" id="PF12796">
    <property type="entry name" value="Ank_2"/>
    <property type="match status" value="2"/>
</dbReference>
<dbReference type="PROSITE" id="PS50297">
    <property type="entry name" value="ANK_REP_REGION"/>
    <property type="match status" value="3"/>
</dbReference>
<dbReference type="Gene3D" id="1.25.40.20">
    <property type="entry name" value="Ankyrin repeat-containing domain"/>
    <property type="match status" value="3"/>
</dbReference>
<name>A0A6S7J717_PARCT</name>
<feature type="compositionally biased region" description="Polar residues" evidence="3">
    <location>
        <begin position="505"/>
        <end position="521"/>
    </location>
</feature>
<dbReference type="Proteomes" id="UP001152795">
    <property type="component" value="Unassembled WGS sequence"/>
</dbReference>
<evidence type="ECO:0000256" key="2">
    <source>
        <dbReference type="ARBA" id="ARBA00023043"/>
    </source>
</evidence>
<keyword evidence="2" id="KW-0040">ANK repeat</keyword>
<evidence type="ECO:0000313" key="4">
    <source>
        <dbReference type="EMBL" id="CAB4008658.1"/>
    </source>
</evidence>
<dbReference type="OrthoDB" id="5972523at2759"/>
<evidence type="ECO:0000256" key="1">
    <source>
        <dbReference type="ARBA" id="ARBA00022737"/>
    </source>
</evidence>
<dbReference type="InterPro" id="IPR002110">
    <property type="entry name" value="Ankyrin_rpt"/>
</dbReference>
<keyword evidence="1" id="KW-0677">Repeat</keyword>
<feature type="region of interest" description="Disordered" evidence="3">
    <location>
        <begin position="290"/>
        <end position="309"/>
    </location>
</feature>
<gene>
    <name evidence="4" type="ORF">PACLA_8A028198</name>
</gene>
<accession>A0A6S7J717</accession>
<feature type="compositionally biased region" description="Polar residues" evidence="3">
    <location>
        <begin position="410"/>
        <end position="429"/>
    </location>
</feature>
<sequence length="665" mass="74361">MAVNKKRDDHDLLGRTYLMHAIHGECQEETVEYILSLHFNINHQAHDGSTALHVVCQHQKTHITALLLKNKASVSIKDKKGRSALHWAAKSQSNETVKMLLQYGADINVQDCDGMTPAMWACYFNKPDNLHILRNALERVDPRSDAILDKQDNMGRTVLHWAAMTCDQNCSLSCLKELLELSDICKVKDDEGRTVLHTAAIQGSVSACKQILLSCDEDILNMQDSQDQTALHLATLSGHGELVDFLLQHGANSSVCNKNERTALQEAESGHYHYCLLVFAAFEQMKDKKETKAPLDRSENDVEKKNKDRKRYESWVIPSTSLNESHNLPTEVMVDQLVDVTDIKGFEINDELDDQIIENVSLPEKLVLTKDKPATQNPATTRDKPHKPAMTSNKPVMTNTKHVIKPDKPVTTTDGRNHVTSRSNKSAFLQRSEKVDETREMKQEESDVHKDGNTNESPADEDVAAYPSEQHDSQSESENIEISSLNMDSDDDDSEEVPDDEEINKTSCPEPNQTSRQTPNSESKRPTKGNLAPIKPLSQPSLNLSAKLDPIPLLHSNKKAPQSRGIVTPHNVQSRGIVAPLQPPVQKEQPGLSLLSRDKLQHLSAGTQYGSRGPDHGPLAQAHSKQLLNNVFKENPSKNVEQQKTPEIQRRSMQPVKLSRPTVRH</sequence>
<organism evidence="4 5">
    <name type="scientific">Paramuricea clavata</name>
    <name type="common">Red gorgonian</name>
    <name type="synonym">Violescent sea-whip</name>
    <dbReference type="NCBI Taxonomy" id="317549"/>
    <lineage>
        <taxon>Eukaryota</taxon>
        <taxon>Metazoa</taxon>
        <taxon>Cnidaria</taxon>
        <taxon>Anthozoa</taxon>
        <taxon>Octocorallia</taxon>
        <taxon>Malacalcyonacea</taxon>
        <taxon>Plexauridae</taxon>
        <taxon>Paramuricea</taxon>
    </lineage>
</organism>
<feature type="region of interest" description="Disordered" evidence="3">
    <location>
        <begin position="553"/>
        <end position="572"/>
    </location>
</feature>
<feature type="compositionally biased region" description="Basic and acidic residues" evidence="3">
    <location>
        <begin position="431"/>
        <end position="453"/>
    </location>
</feature>
<evidence type="ECO:0000256" key="3">
    <source>
        <dbReference type="SAM" id="MobiDB-lite"/>
    </source>
</evidence>
<dbReference type="PROSITE" id="PS50088">
    <property type="entry name" value="ANK_REPEAT"/>
    <property type="match status" value="3"/>
</dbReference>
<dbReference type="SUPFAM" id="SSF48403">
    <property type="entry name" value="Ankyrin repeat"/>
    <property type="match status" value="1"/>
</dbReference>
<dbReference type="AlphaFoldDB" id="A0A6S7J717"/>